<dbReference type="InterPro" id="IPR013595">
    <property type="entry name" value="Pept_S33_TAP-like_C"/>
</dbReference>
<accession>A0A329S875</accession>
<dbReference type="Proteomes" id="UP000251314">
    <property type="component" value="Unassembled WGS sequence"/>
</dbReference>
<evidence type="ECO:0000313" key="3">
    <source>
        <dbReference type="Proteomes" id="UP000251314"/>
    </source>
</evidence>
<evidence type="ECO:0000313" key="2">
    <source>
        <dbReference type="EMBL" id="RAW32750.1"/>
    </source>
</evidence>
<keyword evidence="3" id="KW-1185">Reference proteome</keyword>
<dbReference type="EMBL" id="MJFZ01000265">
    <property type="protein sequence ID" value="RAW32750.1"/>
    <property type="molecule type" value="Genomic_DNA"/>
</dbReference>
<organism evidence="2 3">
    <name type="scientific">Phytophthora cactorum</name>
    <dbReference type="NCBI Taxonomy" id="29920"/>
    <lineage>
        <taxon>Eukaryota</taxon>
        <taxon>Sar</taxon>
        <taxon>Stramenopiles</taxon>
        <taxon>Oomycota</taxon>
        <taxon>Peronosporomycetes</taxon>
        <taxon>Peronosporales</taxon>
        <taxon>Peronosporaceae</taxon>
        <taxon>Phytophthora</taxon>
    </lineage>
</organism>
<proteinExistence type="predicted"/>
<protein>
    <recommendedName>
        <fullName evidence="1">Peptidase S33 tripeptidyl aminopeptidase-like C-terminal domain-containing protein</fullName>
    </recommendedName>
</protein>
<dbReference type="SUPFAM" id="SSF53474">
    <property type="entry name" value="alpha/beta-Hydrolases"/>
    <property type="match status" value="1"/>
</dbReference>
<feature type="domain" description="Peptidase S33 tripeptidyl aminopeptidase-like C-terminal" evidence="1">
    <location>
        <begin position="211"/>
        <end position="266"/>
    </location>
</feature>
<dbReference type="STRING" id="29920.A0A329S875"/>
<sequence length="290" mass="32986">MHLNPPTVNGYFLDGIATTSEASVNNFKYYSEWDVDCGEVGEHFMELFAQDSSCSSHFQSTNLSVTLHDMMMKMDNDPNSTCAKVLSNSTDTPPSFVLRTTFSVLLKDAAMRTFIPAVVYRLNRCNSNDVDVLNRFFTWMNAYSSFSSQDDSFQSTLLYYLIIFSDMWETPSPSTFEMESHFTNAAKSPACDELNLSNYEGEGIIHQRDQYWNKSAVVSTQASVLLLSGKLDPQTPHKYAEYLLDALDCPKKEIVTFDYATHGTIVSTTFVTYERSHQLLTDHLRSHIRY</sequence>
<evidence type="ECO:0000259" key="1">
    <source>
        <dbReference type="Pfam" id="PF08386"/>
    </source>
</evidence>
<dbReference type="OrthoDB" id="89499at2759"/>
<dbReference type="InterPro" id="IPR029058">
    <property type="entry name" value="AB_hydrolase_fold"/>
</dbReference>
<comment type="caution">
    <text evidence="2">The sequence shown here is derived from an EMBL/GenBank/DDBJ whole genome shotgun (WGS) entry which is preliminary data.</text>
</comment>
<dbReference type="VEuPathDB" id="FungiDB:PC110_g10906"/>
<dbReference type="Pfam" id="PF08386">
    <property type="entry name" value="Abhydrolase_4"/>
    <property type="match status" value="1"/>
</dbReference>
<name>A0A329S875_9STRA</name>
<dbReference type="AlphaFoldDB" id="A0A329S875"/>
<reference evidence="2 3" key="1">
    <citation type="submission" date="2018-01" db="EMBL/GenBank/DDBJ databases">
        <title>Draft genome of the strawberry crown rot pathogen Phytophthora cactorum.</title>
        <authorList>
            <person name="Armitage A.D."/>
            <person name="Lysoe E."/>
            <person name="Nellist C.F."/>
            <person name="Harrison R.J."/>
            <person name="Brurberg M.B."/>
        </authorList>
    </citation>
    <scope>NUCLEOTIDE SEQUENCE [LARGE SCALE GENOMIC DNA]</scope>
    <source>
        <strain evidence="2 3">10300</strain>
    </source>
</reference>
<gene>
    <name evidence="2" type="ORF">PC110_g10906</name>
</gene>